<dbReference type="PROSITE" id="PS00717">
    <property type="entry name" value="SIGMA54_1"/>
    <property type="match status" value="1"/>
</dbReference>
<dbReference type="Gene3D" id="3.40.50.2300">
    <property type="match status" value="2"/>
</dbReference>
<dbReference type="InterPro" id="IPR010982">
    <property type="entry name" value="Lambda_DNA-bd_dom_sf"/>
</dbReference>
<dbReference type="Pfam" id="PF00356">
    <property type="entry name" value="LacI"/>
    <property type="match status" value="1"/>
</dbReference>
<evidence type="ECO:0000313" key="5">
    <source>
        <dbReference type="EMBL" id="SOD20109.1"/>
    </source>
</evidence>
<dbReference type="OrthoDB" id="9803256at2"/>
<organism evidence="5 6">
    <name type="scientific">Pedobacter xixiisoli</name>
    <dbReference type="NCBI Taxonomy" id="1476464"/>
    <lineage>
        <taxon>Bacteria</taxon>
        <taxon>Pseudomonadati</taxon>
        <taxon>Bacteroidota</taxon>
        <taxon>Sphingobacteriia</taxon>
        <taxon>Sphingobacteriales</taxon>
        <taxon>Sphingobacteriaceae</taxon>
        <taxon>Pedobacter</taxon>
    </lineage>
</organism>
<evidence type="ECO:0000256" key="1">
    <source>
        <dbReference type="ARBA" id="ARBA00023015"/>
    </source>
</evidence>
<evidence type="ECO:0000313" key="6">
    <source>
        <dbReference type="Proteomes" id="UP000219281"/>
    </source>
</evidence>
<evidence type="ECO:0000259" key="4">
    <source>
        <dbReference type="PROSITE" id="PS50932"/>
    </source>
</evidence>
<sequence length="338" mass="38086">MKKPVTIKEIAKKLDLSFSTVSRALHQHPSISVATQQRVRETADELGYQPNQKAIFFQQGKTFTIGVILPEIAENFFATAISAIEDIAYKKNYTVLLVQSHDDEEREKLLVEKLKSHRIDGLLVSVAKNTSNFEHFEQLKKYGVPVVYFDRVPPIKNIHYVACNIETGSIEAVNFLLKRGHRNIGLINGPTSLIASGQRKEGYIKALQKNRLKFDPSLVINCDLTKEGTITAVDILLNHRRRPTAIVSFNDYVSAFAIKHAHQLGLKVNEEIEFVSFANSPITEYMAFPPLASVEQFPAVQGQKAIDTLLDIIKNDDDHEQAFYKITIDSELIEHASK</sequence>
<dbReference type="InterPro" id="IPR028082">
    <property type="entry name" value="Peripla_BP_I"/>
</dbReference>
<dbReference type="Gene3D" id="1.10.260.40">
    <property type="entry name" value="lambda repressor-like DNA-binding domains"/>
    <property type="match status" value="1"/>
</dbReference>
<dbReference type="CDD" id="cd01392">
    <property type="entry name" value="HTH_LacI"/>
    <property type="match status" value="1"/>
</dbReference>
<dbReference type="SUPFAM" id="SSF47413">
    <property type="entry name" value="lambda repressor-like DNA-binding domains"/>
    <property type="match status" value="1"/>
</dbReference>
<dbReference type="GO" id="GO:0016987">
    <property type="term" value="F:sigma factor activity"/>
    <property type="evidence" value="ECO:0007669"/>
    <property type="project" value="InterPro"/>
</dbReference>
<dbReference type="AlphaFoldDB" id="A0A286ADY2"/>
<evidence type="ECO:0000256" key="3">
    <source>
        <dbReference type="ARBA" id="ARBA00023163"/>
    </source>
</evidence>
<dbReference type="SMART" id="SM00354">
    <property type="entry name" value="HTH_LACI"/>
    <property type="match status" value="1"/>
</dbReference>
<protein>
    <submittedName>
        <fullName evidence="5">Transcriptional regulator, LacI family</fullName>
    </submittedName>
</protein>
<name>A0A286ADY2_9SPHI</name>
<dbReference type="GO" id="GO:0000976">
    <property type="term" value="F:transcription cis-regulatory region binding"/>
    <property type="evidence" value="ECO:0007669"/>
    <property type="project" value="TreeGrafter"/>
</dbReference>
<proteinExistence type="predicted"/>
<keyword evidence="2" id="KW-0238">DNA-binding</keyword>
<dbReference type="PANTHER" id="PTHR30146:SF109">
    <property type="entry name" value="HTH-TYPE TRANSCRIPTIONAL REGULATOR GALS"/>
    <property type="match status" value="1"/>
</dbReference>
<keyword evidence="3" id="KW-0804">Transcription</keyword>
<evidence type="ECO:0000256" key="2">
    <source>
        <dbReference type="ARBA" id="ARBA00023125"/>
    </source>
</evidence>
<dbReference type="InterPro" id="IPR000843">
    <property type="entry name" value="HTH_LacI"/>
</dbReference>
<reference evidence="6" key="1">
    <citation type="submission" date="2017-09" db="EMBL/GenBank/DDBJ databases">
        <authorList>
            <person name="Varghese N."/>
            <person name="Submissions S."/>
        </authorList>
    </citation>
    <scope>NUCLEOTIDE SEQUENCE [LARGE SCALE GENOMIC DNA]</scope>
    <source>
        <strain evidence="6">CGMCC 1.12803</strain>
    </source>
</reference>
<gene>
    <name evidence="5" type="ORF">SAMN06297358_3821</name>
</gene>
<feature type="domain" description="HTH lacI-type" evidence="4">
    <location>
        <begin position="5"/>
        <end position="59"/>
    </location>
</feature>
<dbReference type="Proteomes" id="UP000219281">
    <property type="component" value="Unassembled WGS sequence"/>
</dbReference>
<dbReference type="RefSeq" id="WP_097133587.1">
    <property type="nucleotide sequence ID" value="NZ_OCMT01000004.1"/>
</dbReference>
<dbReference type="InterPro" id="IPR001761">
    <property type="entry name" value="Peripla_BP/Lac1_sug-bd_dom"/>
</dbReference>
<dbReference type="EMBL" id="OCMT01000004">
    <property type="protein sequence ID" value="SOD20109.1"/>
    <property type="molecule type" value="Genomic_DNA"/>
</dbReference>
<dbReference type="InterPro" id="IPR000394">
    <property type="entry name" value="RNA_pol_sigma_54"/>
</dbReference>
<keyword evidence="1" id="KW-0805">Transcription regulation</keyword>
<dbReference type="PANTHER" id="PTHR30146">
    <property type="entry name" value="LACI-RELATED TRANSCRIPTIONAL REPRESSOR"/>
    <property type="match status" value="1"/>
</dbReference>
<dbReference type="CDD" id="cd06267">
    <property type="entry name" value="PBP1_LacI_sugar_binding-like"/>
    <property type="match status" value="1"/>
</dbReference>
<dbReference type="SUPFAM" id="SSF53822">
    <property type="entry name" value="Periplasmic binding protein-like I"/>
    <property type="match status" value="1"/>
</dbReference>
<dbReference type="GO" id="GO:0001216">
    <property type="term" value="F:DNA-binding transcription activator activity"/>
    <property type="evidence" value="ECO:0007669"/>
    <property type="project" value="InterPro"/>
</dbReference>
<accession>A0A286ADY2</accession>
<keyword evidence="6" id="KW-1185">Reference proteome</keyword>
<dbReference type="Pfam" id="PF00532">
    <property type="entry name" value="Peripla_BP_1"/>
    <property type="match status" value="1"/>
</dbReference>
<dbReference type="PROSITE" id="PS50932">
    <property type="entry name" value="HTH_LACI_2"/>
    <property type="match status" value="1"/>
</dbReference>